<protein>
    <submittedName>
        <fullName evidence="3">Uncharacterized protein</fullName>
    </submittedName>
</protein>
<feature type="region of interest" description="Disordered" evidence="1">
    <location>
        <begin position="80"/>
        <end position="109"/>
    </location>
</feature>
<reference evidence="3" key="2">
    <citation type="journal article" date="2023" name="IMA Fungus">
        <title>Comparative genomic study of the Penicillium genus elucidates a diverse pangenome and 15 lateral gene transfer events.</title>
        <authorList>
            <person name="Petersen C."/>
            <person name="Sorensen T."/>
            <person name="Nielsen M.R."/>
            <person name="Sondergaard T.E."/>
            <person name="Sorensen J.L."/>
            <person name="Fitzpatrick D.A."/>
            <person name="Frisvad J.C."/>
            <person name="Nielsen K.L."/>
        </authorList>
    </citation>
    <scope>NUCLEOTIDE SEQUENCE</scope>
    <source>
        <strain evidence="3">IBT 15544</strain>
    </source>
</reference>
<keyword evidence="2" id="KW-0472">Membrane</keyword>
<dbReference type="RefSeq" id="XP_058310657.1">
    <property type="nucleotide sequence ID" value="XM_058451195.1"/>
</dbReference>
<dbReference type="GeneID" id="83178496"/>
<keyword evidence="2" id="KW-0812">Transmembrane</keyword>
<feature type="region of interest" description="Disordered" evidence="1">
    <location>
        <begin position="162"/>
        <end position="294"/>
    </location>
</feature>
<sequence>MAFWVGWALWEKLTLVLVLIAASLVLQLQQWRTRRYAAAEAHQKVEDSERYPMLAHDDIPFGARALERGVQIEGIWISNHNTPVQTPHQPGTPIESRSPSPAPKSIPSHSEMKLASPVYENIAITRASLPPFAPAPMHSNAGVLAGDSYTHESQRPRGMYSSMMASSFPIPPSTSHRRSDTLVTSDKRASFHSRVFRASQLSDTKGRASPNDHDEAGLGSAGNDVGARPGDEQQASRMTRLLRRRSSEEFRRKMSAIFNERIHMNTPSDQTQDPPTLQQKRRTFRKSLLGPFRS</sequence>
<evidence type="ECO:0000313" key="3">
    <source>
        <dbReference type="EMBL" id="KAJ5212487.1"/>
    </source>
</evidence>
<feature type="compositionally biased region" description="Polar residues" evidence="1">
    <location>
        <begin position="80"/>
        <end position="99"/>
    </location>
</feature>
<gene>
    <name evidence="3" type="ORF">N7498_004133</name>
</gene>
<organism evidence="3 4">
    <name type="scientific">Penicillium cinerascens</name>
    <dbReference type="NCBI Taxonomy" id="70096"/>
    <lineage>
        <taxon>Eukaryota</taxon>
        <taxon>Fungi</taxon>
        <taxon>Dikarya</taxon>
        <taxon>Ascomycota</taxon>
        <taxon>Pezizomycotina</taxon>
        <taxon>Eurotiomycetes</taxon>
        <taxon>Eurotiomycetidae</taxon>
        <taxon>Eurotiales</taxon>
        <taxon>Aspergillaceae</taxon>
        <taxon>Penicillium</taxon>
    </lineage>
</organism>
<feature type="compositionally biased region" description="Basic and acidic residues" evidence="1">
    <location>
        <begin position="177"/>
        <end position="189"/>
    </location>
</feature>
<name>A0A9W9N3G9_9EURO</name>
<dbReference type="OrthoDB" id="5426165at2759"/>
<evidence type="ECO:0000256" key="1">
    <source>
        <dbReference type="SAM" id="MobiDB-lite"/>
    </source>
</evidence>
<dbReference type="Proteomes" id="UP001150904">
    <property type="component" value="Unassembled WGS sequence"/>
</dbReference>
<keyword evidence="2" id="KW-1133">Transmembrane helix</keyword>
<dbReference type="PANTHER" id="PTHR40623">
    <property type="entry name" value="INTEGRAL MEMBRANE PROTEIN"/>
    <property type="match status" value="1"/>
</dbReference>
<evidence type="ECO:0000313" key="4">
    <source>
        <dbReference type="Proteomes" id="UP001150904"/>
    </source>
</evidence>
<feature type="transmembrane region" description="Helical" evidence="2">
    <location>
        <begin position="6"/>
        <end position="26"/>
    </location>
</feature>
<evidence type="ECO:0000256" key="2">
    <source>
        <dbReference type="SAM" id="Phobius"/>
    </source>
</evidence>
<feature type="compositionally biased region" description="Basic and acidic residues" evidence="1">
    <location>
        <begin position="204"/>
        <end position="216"/>
    </location>
</feature>
<reference evidence="3" key="1">
    <citation type="submission" date="2022-12" db="EMBL/GenBank/DDBJ databases">
        <authorList>
            <person name="Petersen C."/>
        </authorList>
    </citation>
    <scope>NUCLEOTIDE SEQUENCE</scope>
    <source>
        <strain evidence="3">IBT 15544</strain>
    </source>
</reference>
<dbReference type="EMBL" id="JAPQKR010000008">
    <property type="protein sequence ID" value="KAJ5212487.1"/>
    <property type="molecule type" value="Genomic_DNA"/>
</dbReference>
<comment type="caution">
    <text evidence="3">The sequence shown here is derived from an EMBL/GenBank/DDBJ whole genome shotgun (WGS) entry which is preliminary data.</text>
</comment>
<proteinExistence type="predicted"/>
<dbReference type="PANTHER" id="PTHR40623:SF2">
    <property type="entry name" value="INTEGRAL MEMBRANE PROTEIN"/>
    <property type="match status" value="1"/>
</dbReference>
<dbReference type="AlphaFoldDB" id="A0A9W9N3G9"/>
<accession>A0A9W9N3G9</accession>
<feature type="compositionally biased region" description="Polar residues" evidence="1">
    <location>
        <begin position="265"/>
        <end position="278"/>
    </location>
</feature>
<keyword evidence="4" id="KW-1185">Reference proteome</keyword>